<keyword evidence="3" id="KW-0479">Metal-binding</keyword>
<dbReference type="GO" id="GO:0005743">
    <property type="term" value="C:mitochondrial inner membrane"/>
    <property type="evidence" value="ECO:0007669"/>
    <property type="project" value="TreeGrafter"/>
</dbReference>
<organism evidence="10 11">
    <name type="scientific">Trametes cubensis</name>
    <dbReference type="NCBI Taxonomy" id="1111947"/>
    <lineage>
        <taxon>Eukaryota</taxon>
        <taxon>Fungi</taxon>
        <taxon>Dikarya</taxon>
        <taxon>Basidiomycota</taxon>
        <taxon>Agaricomycotina</taxon>
        <taxon>Agaricomycetes</taxon>
        <taxon>Polyporales</taxon>
        <taxon>Polyporaceae</taxon>
        <taxon>Trametes</taxon>
    </lineage>
</organism>
<keyword evidence="6" id="KW-0482">Metalloprotease</keyword>
<dbReference type="PANTHER" id="PTHR22726:SF18">
    <property type="entry name" value="PEPTIDASE M48 DOMAIN-CONTAINING PROTEIN"/>
    <property type="match status" value="1"/>
</dbReference>
<keyword evidence="11" id="KW-1185">Reference proteome</keyword>
<dbReference type="GO" id="GO:0034982">
    <property type="term" value="P:mitochondrial protein processing"/>
    <property type="evidence" value="ECO:0007669"/>
    <property type="project" value="TreeGrafter"/>
</dbReference>
<feature type="region of interest" description="Disordered" evidence="7">
    <location>
        <begin position="445"/>
        <end position="489"/>
    </location>
</feature>
<dbReference type="AlphaFoldDB" id="A0AAD7XFV4"/>
<keyword evidence="4" id="KW-0378">Hydrolase</keyword>
<name>A0AAD7XFV4_9APHY</name>
<evidence type="ECO:0000256" key="7">
    <source>
        <dbReference type="SAM" id="MobiDB-lite"/>
    </source>
</evidence>
<evidence type="ECO:0000256" key="5">
    <source>
        <dbReference type="ARBA" id="ARBA00022833"/>
    </source>
</evidence>
<keyword evidence="8" id="KW-1133">Transmembrane helix</keyword>
<sequence>MAARVGLTFVPILLLGNIRSKKLLKIADKHQIPELVAKKDDILRKLRQRTILFHILIFVPIVIFWATIIASLERTPLTGRWRIILLSPEEEEEIAAQLAGPGWYRAVGEILSAEGQPSIIPPSDWRLQWVRDTLRRLEGAIPTLAREEELCPHWVDCGPDDIPLPPPADYPLRPRPRASEYLRRFAEMTCARTCPPAPHVIAGPPYSLLVIDKPDASNAFSYGFGPDGGGGIVVFSGFIDEVLSKNQGPMTEPEPQSWLARLFGLGPREPPHPIPTEQQTAELATLLAHELAHLVLSHHIETLSSGSIVWPSVLSIVTDAVRAFLFPVTMLFGPFINDALAGMGKVGAGEFSQLSEFCTSQKQEVEADIVSARILAHAGFDPRRAARFWEERQDTPQTAECSPGRADAAAAAGTAESLTRKWIGDTHPVQQVRVEKLKAELDRWEKERQTARAKRDAERAQQTAAGVAANSAGTSVASASESQAGEEGP</sequence>
<feature type="compositionally biased region" description="Polar residues" evidence="7">
    <location>
        <begin position="471"/>
        <end position="483"/>
    </location>
</feature>
<keyword evidence="8" id="KW-0812">Transmembrane</keyword>
<keyword evidence="2" id="KW-0645">Protease</keyword>
<dbReference type="InterPro" id="IPR051156">
    <property type="entry name" value="Mito/Outer_Membr_Metalloprot"/>
</dbReference>
<gene>
    <name evidence="10" type="ORF">ONZ51_g1429</name>
</gene>
<dbReference type="GO" id="GO:0046872">
    <property type="term" value="F:metal ion binding"/>
    <property type="evidence" value="ECO:0007669"/>
    <property type="project" value="UniProtKB-KW"/>
</dbReference>
<evidence type="ECO:0000256" key="4">
    <source>
        <dbReference type="ARBA" id="ARBA00022801"/>
    </source>
</evidence>
<evidence type="ECO:0000256" key="3">
    <source>
        <dbReference type="ARBA" id="ARBA00022723"/>
    </source>
</evidence>
<evidence type="ECO:0000256" key="8">
    <source>
        <dbReference type="SAM" id="Phobius"/>
    </source>
</evidence>
<proteinExistence type="predicted"/>
<evidence type="ECO:0000256" key="6">
    <source>
        <dbReference type="ARBA" id="ARBA00023049"/>
    </source>
</evidence>
<evidence type="ECO:0000256" key="2">
    <source>
        <dbReference type="ARBA" id="ARBA00022670"/>
    </source>
</evidence>
<feature type="transmembrane region" description="Helical" evidence="8">
    <location>
        <begin position="51"/>
        <end position="72"/>
    </location>
</feature>
<reference evidence="10" key="1">
    <citation type="submission" date="2022-11" db="EMBL/GenBank/DDBJ databases">
        <title>Genome Sequence of Cubamyces cubensis.</title>
        <authorList>
            <person name="Buettner E."/>
        </authorList>
    </citation>
    <scope>NUCLEOTIDE SEQUENCE</scope>
    <source>
        <strain evidence="10">MPL-01</strain>
    </source>
</reference>
<accession>A0AAD7XFV4</accession>
<evidence type="ECO:0000313" key="10">
    <source>
        <dbReference type="EMBL" id="KAJ8495971.1"/>
    </source>
</evidence>
<dbReference type="GO" id="GO:0004222">
    <property type="term" value="F:metalloendopeptidase activity"/>
    <property type="evidence" value="ECO:0007669"/>
    <property type="project" value="InterPro"/>
</dbReference>
<dbReference type="Pfam" id="PF01435">
    <property type="entry name" value="Peptidase_M48"/>
    <property type="match status" value="1"/>
</dbReference>
<dbReference type="Proteomes" id="UP001215151">
    <property type="component" value="Unassembled WGS sequence"/>
</dbReference>
<keyword evidence="5" id="KW-0862">Zinc</keyword>
<evidence type="ECO:0000313" key="11">
    <source>
        <dbReference type="Proteomes" id="UP001215151"/>
    </source>
</evidence>
<evidence type="ECO:0000259" key="9">
    <source>
        <dbReference type="Pfam" id="PF01435"/>
    </source>
</evidence>
<dbReference type="GO" id="GO:0006515">
    <property type="term" value="P:protein quality control for misfolded or incompletely synthesized proteins"/>
    <property type="evidence" value="ECO:0007669"/>
    <property type="project" value="TreeGrafter"/>
</dbReference>
<dbReference type="EMBL" id="JAPEVG010000019">
    <property type="protein sequence ID" value="KAJ8495971.1"/>
    <property type="molecule type" value="Genomic_DNA"/>
</dbReference>
<comment type="cofactor">
    <cofactor evidence="1">
        <name>Zn(2+)</name>
        <dbReference type="ChEBI" id="CHEBI:29105"/>
    </cofactor>
</comment>
<dbReference type="InterPro" id="IPR001915">
    <property type="entry name" value="Peptidase_M48"/>
</dbReference>
<feature type="domain" description="Peptidase M48" evidence="9">
    <location>
        <begin position="202"/>
        <end position="439"/>
    </location>
</feature>
<comment type="caution">
    <text evidence="10">The sequence shown here is derived from an EMBL/GenBank/DDBJ whole genome shotgun (WGS) entry which is preliminary data.</text>
</comment>
<dbReference type="PANTHER" id="PTHR22726">
    <property type="entry name" value="METALLOENDOPEPTIDASE OMA1"/>
    <property type="match status" value="1"/>
</dbReference>
<feature type="compositionally biased region" description="Basic and acidic residues" evidence="7">
    <location>
        <begin position="445"/>
        <end position="459"/>
    </location>
</feature>
<evidence type="ECO:0000256" key="1">
    <source>
        <dbReference type="ARBA" id="ARBA00001947"/>
    </source>
</evidence>
<protein>
    <recommendedName>
        <fullName evidence="9">Peptidase M48 domain-containing protein</fullName>
    </recommendedName>
</protein>
<keyword evidence="8" id="KW-0472">Membrane</keyword>